<evidence type="ECO:0000256" key="1">
    <source>
        <dbReference type="SAM" id="MobiDB-lite"/>
    </source>
</evidence>
<dbReference type="Gene3D" id="2.60.40.1190">
    <property type="match status" value="1"/>
</dbReference>
<feature type="signal peptide" evidence="2">
    <location>
        <begin position="1"/>
        <end position="19"/>
    </location>
</feature>
<evidence type="ECO:0000256" key="2">
    <source>
        <dbReference type="SAM" id="SignalP"/>
    </source>
</evidence>
<proteinExistence type="predicted"/>
<dbReference type="InterPro" id="IPR045670">
    <property type="entry name" value="DUF5916"/>
</dbReference>
<keyword evidence="2" id="KW-0732">Signal</keyword>
<dbReference type="Pfam" id="PF19313">
    <property type="entry name" value="DUF5916"/>
    <property type="match status" value="1"/>
</dbReference>
<accession>A0A271J4E9</accession>
<sequence>MRLSTVAALAAVLAAPALAQTSAQPAPPVRLDDPEAEAGPRSLAAHALSTADLDVDGRLDEAAWAGAEVATGFVQFRPSPGDAASERTEARVLYDDGAIYVGMRMHDSQPGAIQAPLGRRDANVTGDWALVALGSYHDQRTAFVFALNPAGVQRDMLLYDDVNEDDSWDAVWAGAATHDETGWTAEFRIPLSQLRYPGGQATQDWDLQFSRTHVRTGEESFWSPMSPDADGVVSQFGHLRDLRDLRPPRQLEVMPYVASSLTRAPGDDFDPYYAQNDLDPRVGLDLKYGLSSNLTLTATVNPDFGQVEADPAQVNLGGFELFFEERRPFFVEGTDAFSMSPRRFFGMNRPTLLYTRRIGRTPQRTNFVPGAVHDAAGDNGTVYTDAPQQSTILGAAKLSGRVGRFSLGVLNAVTGPEYGYFQAFDGDGNRLADDRALVEPTTNYAAARARGTFGNTIVGLLGTSVLRSTQNDAIAGLLPNQATVLGFDVEHPLGSGWIVNGQLAGSHVTGSAASIERLQTAFPRLYQRPDADHLELDPTRTSLSGWTGEANVLKTSGKWLGSVHLTANSPGFDSNELGYQSRADEWGLGGVLVYQESQGGGPFQRYSGNVFSGARWDFAGNNSAVFLGGNANGTFKNFWGFGVNGEVYTAATSNRLTRGGPLAGTPGGWNLNLNAWSDDRKAVSGYAWTGIGGNALGDQFNGFETGVEIRPSSSVTLSVGPELYLEHDERQYVGAFDAPGLDATFGQRYVFGQIDQTTFALGTRLNWTFTPTLSLQTYLRPFVSRGRYTAFRQMTAPGETDFPIYGQGFGSIDPVLEDGSDVPTGYVATGADGGTVEFDNPNFTVRALQGNAVMRWEYRPGSALFLVWQQQRNGFARDGAFEFDRDVSGLFRDQATNVFLLKLSYWLG</sequence>
<dbReference type="SUPFAM" id="SSF49344">
    <property type="entry name" value="CBD9-like"/>
    <property type="match status" value="1"/>
</dbReference>
<reference evidence="4 5" key="1">
    <citation type="submission" date="2016-11" db="EMBL/GenBank/DDBJ databases">
        <title>Study of marine rhodopsin-containing bacteria.</title>
        <authorList>
            <person name="Yoshizawa S."/>
            <person name="Kumagai Y."/>
            <person name="Kogure K."/>
        </authorList>
    </citation>
    <scope>NUCLEOTIDE SEQUENCE [LARGE SCALE GENOMIC DNA]</scope>
    <source>
        <strain evidence="4 5">SAORIC-28</strain>
    </source>
</reference>
<dbReference type="EMBL" id="MQWD01000001">
    <property type="protein sequence ID" value="PAP78168.1"/>
    <property type="molecule type" value="Genomic_DNA"/>
</dbReference>
<evidence type="ECO:0000313" key="5">
    <source>
        <dbReference type="Proteomes" id="UP000216339"/>
    </source>
</evidence>
<evidence type="ECO:0000313" key="4">
    <source>
        <dbReference type="EMBL" id="PAP78168.1"/>
    </source>
</evidence>
<organism evidence="4 5">
    <name type="scientific">Rubrivirga marina</name>
    <dbReference type="NCBI Taxonomy" id="1196024"/>
    <lineage>
        <taxon>Bacteria</taxon>
        <taxon>Pseudomonadati</taxon>
        <taxon>Rhodothermota</taxon>
        <taxon>Rhodothermia</taxon>
        <taxon>Rhodothermales</taxon>
        <taxon>Rubricoccaceae</taxon>
        <taxon>Rubrivirga</taxon>
    </lineage>
</organism>
<evidence type="ECO:0000259" key="3">
    <source>
        <dbReference type="Pfam" id="PF19313"/>
    </source>
</evidence>
<dbReference type="CDD" id="cd09618">
    <property type="entry name" value="CBM9_like_2"/>
    <property type="match status" value="1"/>
</dbReference>
<feature type="region of interest" description="Disordered" evidence="1">
    <location>
        <begin position="21"/>
        <end position="41"/>
    </location>
</feature>
<comment type="caution">
    <text evidence="4">The sequence shown here is derived from an EMBL/GenBank/DDBJ whole genome shotgun (WGS) entry which is preliminary data.</text>
</comment>
<feature type="chain" id="PRO_5013057766" description="DUF5916 domain-containing protein" evidence="2">
    <location>
        <begin position="20"/>
        <end position="908"/>
    </location>
</feature>
<gene>
    <name evidence="4" type="ORF">BSZ37_17885</name>
</gene>
<dbReference type="AlphaFoldDB" id="A0A271J4E9"/>
<feature type="domain" description="DUF5916" evidence="3">
    <location>
        <begin position="247"/>
        <end position="907"/>
    </location>
</feature>
<dbReference type="Proteomes" id="UP000216339">
    <property type="component" value="Unassembled WGS sequence"/>
</dbReference>
<dbReference type="RefSeq" id="WP_095511849.1">
    <property type="nucleotide sequence ID" value="NZ_MQWD01000001.1"/>
</dbReference>
<dbReference type="OrthoDB" id="9786766at2"/>
<protein>
    <recommendedName>
        <fullName evidence="3">DUF5916 domain-containing protein</fullName>
    </recommendedName>
</protein>
<keyword evidence="5" id="KW-1185">Reference proteome</keyword>
<name>A0A271J4E9_9BACT</name>